<evidence type="ECO:0000313" key="2">
    <source>
        <dbReference type="EMBL" id="MFD2164191.1"/>
    </source>
</evidence>
<gene>
    <name evidence="2" type="ORF">ACFSJU_17410</name>
</gene>
<protein>
    <recommendedName>
        <fullName evidence="4">Lipocalin-like domain-containing protein</fullName>
    </recommendedName>
</protein>
<accession>A0ABW4ZRC6</accession>
<reference evidence="3" key="1">
    <citation type="journal article" date="2019" name="Int. J. Syst. Evol. Microbiol.">
        <title>The Global Catalogue of Microorganisms (GCM) 10K type strain sequencing project: providing services to taxonomists for standard genome sequencing and annotation.</title>
        <authorList>
            <consortium name="The Broad Institute Genomics Platform"/>
            <consortium name="The Broad Institute Genome Sequencing Center for Infectious Disease"/>
            <person name="Wu L."/>
            <person name="Ma J."/>
        </authorList>
    </citation>
    <scope>NUCLEOTIDE SEQUENCE [LARGE SCALE GENOMIC DNA]</scope>
    <source>
        <strain evidence="3">KCTC 42217</strain>
    </source>
</reference>
<feature type="chain" id="PRO_5046794047" description="Lipocalin-like domain-containing protein" evidence="1">
    <location>
        <begin position="23"/>
        <end position="174"/>
    </location>
</feature>
<evidence type="ECO:0000313" key="3">
    <source>
        <dbReference type="Proteomes" id="UP001597387"/>
    </source>
</evidence>
<keyword evidence="1" id="KW-0732">Signal</keyword>
<dbReference type="EMBL" id="JBHUHZ010000003">
    <property type="protein sequence ID" value="MFD2164191.1"/>
    <property type="molecule type" value="Genomic_DNA"/>
</dbReference>
<evidence type="ECO:0008006" key="4">
    <source>
        <dbReference type="Google" id="ProtNLM"/>
    </source>
</evidence>
<feature type="signal peptide" evidence="1">
    <location>
        <begin position="1"/>
        <end position="22"/>
    </location>
</feature>
<organism evidence="2 3">
    <name type="scientific">Paradesertivirga mongoliensis</name>
    <dbReference type="NCBI Taxonomy" id="2100740"/>
    <lineage>
        <taxon>Bacteria</taxon>
        <taxon>Pseudomonadati</taxon>
        <taxon>Bacteroidota</taxon>
        <taxon>Sphingobacteriia</taxon>
        <taxon>Sphingobacteriales</taxon>
        <taxon>Sphingobacteriaceae</taxon>
        <taxon>Paradesertivirga</taxon>
    </lineage>
</organism>
<comment type="caution">
    <text evidence="2">The sequence shown here is derived from an EMBL/GenBank/DDBJ whole genome shotgun (WGS) entry which is preliminary data.</text>
</comment>
<keyword evidence="3" id="KW-1185">Reference proteome</keyword>
<sequence length="174" mass="19819">MKNQSISLILLLIASIFTSCNKEDIEFQNQFEKSYRAWLVFKKESNNSYTYTTVFGSWTGFAGQTKITVASGRIVERHFKYTAIPLGALVPQESLEWTENENQLSSHTYTPASLPLTLDQIYDKAKNEWLVERKNVKTYFEAENNALISSCGFVEDGCQDDCFRGITIASIEKN</sequence>
<dbReference type="Proteomes" id="UP001597387">
    <property type="component" value="Unassembled WGS sequence"/>
</dbReference>
<dbReference type="PROSITE" id="PS51257">
    <property type="entry name" value="PROKAR_LIPOPROTEIN"/>
    <property type="match status" value="1"/>
</dbReference>
<dbReference type="RefSeq" id="WP_255904388.1">
    <property type="nucleotide sequence ID" value="NZ_JAFMZO010000004.1"/>
</dbReference>
<name>A0ABW4ZRC6_9SPHI</name>
<proteinExistence type="predicted"/>
<evidence type="ECO:0000256" key="1">
    <source>
        <dbReference type="SAM" id="SignalP"/>
    </source>
</evidence>